<proteinExistence type="predicted"/>
<reference evidence="1" key="1">
    <citation type="submission" date="2013-12" db="EMBL/GenBank/DDBJ databases">
        <title>The Genome Sequence of Aphanomyces invadans NJM9701.</title>
        <authorList>
            <consortium name="The Broad Institute Genomics Platform"/>
            <person name="Russ C."/>
            <person name="Tyler B."/>
            <person name="van West P."/>
            <person name="Dieguez-Uribeondo J."/>
            <person name="Young S.K."/>
            <person name="Zeng Q."/>
            <person name="Gargeya S."/>
            <person name="Fitzgerald M."/>
            <person name="Abouelleil A."/>
            <person name="Alvarado L."/>
            <person name="Chapman S.B."/>
            <person name="Gainer-Dewar J."/>
            <person name="Goldberg J."/>
            <person name="Griggs A."/>
            <person name="Gujja S."/>
            <person name="Hansen M."/>
            <person name="Howarth C."/>
            <person name="Imamovic A."/>
            <person name="Ireland A."/>
            <person name="Larimer J."/>
            <person name="McCowan C."/>
            <person name="Murphy C."/>
            <person name="Pearson M."/>
            <person name="Poon T.W."/>
            <person name="Priest M."/>
            <person name="Roberts A."/>
            <person name="Saif S."/>
            <person name="Shea T."/>
            <person name="Sykes S."/>
            <person name="Wortman J."/>
            <person name="Nusbaum C."/>
            <person name="Birren B."/>
        </authorList>
    </citation>
    <scope>NUCLEOTIDE SEQUENCE [LARGE SCALE GENOMIC DNA]</scope>
    <source>
        <strain evidence="1">NJM9701</strain>
    </source>
</reference>
<dbReference type="VEuPathDB" id="FungiDB:H310_08280"/>
<gene>
    <name evidence="1" type="ORF">H310_08280</name>
</gene>
<organism evidence="1">
    <name type="scientific">Aphanomyces invadans</name>
    <dbReference type="NCBI Taxonomy" id="157072"/>
    <lineage>
        <taxon>Eukaryota</taxon>
        <taxon>Sar</taxon>
        <taxon>Stramenopiles</taxon>
        <taxon>Oomycota</taxon>
        <taxon>Saprolegniomycetes</taxon>
        <taxon>Saprolegniales</taxon>
        <taxon>Verrucalvaceae</taxon>
        <taxon>Aphanomyces</taxon>
    </lineage>
</organism>
<accession>A0A024U152</accession>
<dbReference type="RefSeq" id="XP_008872192.1">
    <property type="nucleotide sequence ID" value="XM_008873970.1"/>
</dbReference>
<protein>
    <submittedName>
        <fullName evidence="1">Uncharacterized protein</fullName>
    </submittedName>
</protein>
<dbReference type="GeneID" id="20085330"/>
<name>A0A024U152_9STRA</name>
<sequence length="62" mass="7026">MFFDQQAGCVQNVYNVVLGNQSIRTNRQLQLVLNLIRSTCFDTQDSASFHAVDHVSYTINGF</sequence>
<dbReference type="AlphaFoldDB" id="A0A024U152"/>
<dbReference type="EMBL" id="KI913967">
    <property type="protein sequence ID" value="ETV99636.1"/>
    <property type="molecule type" value="Genomic_DNA"/>
</dbReference>
<evidence type="ECO:0000313" key="1">
    <source>
        <dbReference type="EMBL" id="ETV99636.1"/>
    </source>
</evidence>